<dbReference type="InterPro" id="IPR036390">
    <property type="entry name" value="WH_DNA-bd_sf"/>
</dbReference>
<name>A0ABU2LJJ8_9ACTN</name>
<proteinExistence type="inferred from homology"/>
<dbReference type="Pfam" id="PF00480">
    <property type="entry name" value="ROK"/>
    <property type="match status" value="1"/>
</dbReference>
<dbReference type="Gene3D" id="1.10.10.10">
    <property type="entry name" value="Winged helix-like DNA-binding domain superfamily/Winged helix DNA-binding domain"/>
    <property type="match status" value="1"/>
</dbReference>
<evidence type="ECO:0000259" key="2">
    <source>
        <dbReference type="Pfam" id="PF12802"/>
    </source>
</evidence>
<feature type="domain" description="HTH marR-type" evidence="2">
    <location>
        <begin position="15"/>
        <end position="68"/>
    </location>
</feature>
<dbReference type="InterPro" id="IPR000835">
    <property type="entry name" value="HTH_MarR-typ"/>
</dbReference>
<dbReference type="PANTHER" id="PTHR18964">
    <property type="entry name" value="ROK (REPRESSOR, ORF, KINASE) FAMILY"/>
    <property type="match status" value="1"/>
</dbReference>
<sequence>MSSQRSAIEAWRSAPRTALPVLRELVIHGPQSRTDLARRLGLSSGSLTRLTKPLVAAGLVVERDVRHDPVNGRPTRPLEVVADRLLFLGLKLTSDRVYAVLTTLRAEIVARESAPLTAPSPGEVVAEAGRLADRLTAAGGAPVAAGVTFGGDATAPALVEESELVDSGILGWQRVPIRRLLADRLGVPCFVKNDVAALADSYQWFGEARGVRDFALVTVGDGVGYALFTHGRAVRMTEADLGEFSHQILDPGGPMCPAGHRGCAASYVTTRSILMTAAQGMRRFPTYREVLRLAAAGDPVCREAVRQAAWALGVMIANVVNATTVKTVILAGEAVDVARVRRADLDAGLAARRRDVAGIDVAVRAHDFHDWARGAAVVAIRAHVADAA</sequence>
<reference evidence="4" key="1">
    <citation type="submission" date="2023-07" db="EMBL/GenBank/DDBJ databases">
        <title>30 novel species of actinomycetes from the DSMZ collection.</title>
        <authorList>
            <person name="Nouioui I."/>
        </authorList>
    </citation>
    <scope>NUCLEOTIDE SEQUENCE [LARGE SCALE GENOMIC DNA]</scope>
    <source>
        <strain evidence="4">DSM 44918</strain>
    </source>
</reference>
<gene>
    <name evidence="3" type="ORF">RNC47_05310</name>
</gene>
<comment type="caution">
    <text evidence="3">The sequence shown here is derived from an EMBL/GenBank/DDBJ whole genome shotgun (WGS) entry which is preliminary data.</text>
</comment>
<accession>A0ABU2LJJ8</accession>
<dbReference type="Pfam" id="PF12802">
    <property type="entry name" value="MarR_2"/>
    <property type="match status" value="1"/>
</dbReference>
<dbReference type="Gene3D" id="3.30.420.40">
    <property type="match status" value="2"/>
</dbReference>
<keyword evidence="4" id="KW-1185">Reference proteome</keyword>
<evidence type="ECO:0000313" key="3">
    <source>
        <dbReference type="EMBL" id="MDT0317760.1"/>
    </source>
</evidence>
<dbReference type="InterPro" id="IPR036388">
    <property type="entry name" value="WH-like_DNA-bd_sf"/>
</dbReference>
<dbReference type="SUPFAM" id="SSF46785">
    <property type="entry name" value="Winged helix' DNA-binding domain"/>
    <property type="match status" value="1"/>
</dbReference>
<comment type="similarity">
    <text evidence="1">Belongs to the ROK (NagC/XylR) family.</text>
</comment>
<dbReference type="SUPFAM" id="SSF53067">
    <property type="entry name" value="Actin-like ATPase domain"/>
    <property type="match status" value="1"/>
</dbReference>
<dbReference type="InterPro" id="IPR000600">
    <property type="entry name" value="ROK"/>
</dbReference>
<dbReference type="PANTHER" id="PTHR18964:SF149">
    <property type="entry name" value="BIFUNCTIONAL UDP-N-ACETYLGLUCOSAMINE 2-EPIMERASE_N-ACETYLMANNOSAMINE KINASE"/>
    <property type="match status" value="1"/>
</dbReference>
<dbReference type="EMBL" id="JAVREM010000003">
    <property type="protein sequence ID" value="MDT0317760.1"/>
    <property type="molecule type" value="Genomic_DNA"/>
</dbReference>
<organism evidence="3 4">
    <name type="scientific">Streptomyces millisiae</name>
    <dbReference type="NCBI Taxonomy" id="3075542"/>
    <lineage>
        <taxon>Bacteria</taxon>
        <taxon>Bacillati</taxon>
        <taxon>Actinomycetota</taxon>
        <taxon>Actinomycetes</taxon>
        <taxon>Kitasatosporales</taxon>
        <taxon>Streptomycetaceae</taxon>
        <taxon>Streptomyces</taxon>
    </lineage>
</organism>
<evidence type="ECO:0000256" key="1">
    <source>
        <dbReference type="ARBA" id="ARBA00006479"/>
    </source>
</evidence>
<dbReference type="InterPro" id="IPR043129">
    <property type="entry name" value="ATPase_NBD"/>
</dbReference>
<dbReference type="Proteomes" id="UP001183420">
    <property type="component" value="Unassembled WGS sequence"/>
</dbReference>
<evidence type="ECO:0000313" key="4">
    <source>
        <dbReference type="Proteomes" id="UP001183420"/>
    </source>
</evidence>
<protein>
    <submittedName>
        <fullName evidence="3">ROK family transcriptional regulator</fullName>
    </submittedName>
</protein>
<dbReference type="RefSeq" id="WP_311595925.1">
    <property type="nucleotide sequence ID" value="NZ_JAVREM010000003.1"/>
</dbReference>